<gene>
    <name evidence="1" type="ORF">APZ42_003812</name>
</gene>
<comment type="caution">
    <text evidence="1">The sequence shown here is derived from an EMBL/GenBank/DDBJ whole genome shotgun (WGS) entry which is preliminary data.</text>
</comment>
<protein>
    <submittedName>
        <fullName evidence="1">Uncharacterized protein</fullName>
    </submittedName>
</protein>
<accession>A0A164HET7</accession>
<keyword evidence="2" id="KW-1185">Reference proteome</keyword>
<organism evidence="1 2">
    <name type="scientific">Daphnia magna</name>
    <dbReference type="NCBI Taxonomy" id="35525"/>
    <lineage>
        <taxon>Eukaryota</taxon>
        <taxon>Metazoa</taxon>
        <taxon>Ecdysozoa</taxon>
        <taxon>Arthropoda</taxon>
        <taxon>Crustacea</taxon>
        <taxon>Branchiopoda</taxon>
        <taxon>Diplostraca</taxon>
        <taxon>Cladocera</taxon>
        <taxon>Anomopoda</taxon>
        <taxon>Daphniidae</taxon>
        <taxon>Daphnia</taxon>
    </lineage>
</organism>
<name>A0A164HET7_9CRUS</name>
<sequence>MKIYEVCLGTEELKYVGGLSNYRFLNAVFSVLQVFKCVLCRSSLRIPHSSSHNFDFSGV</sequence>
<dbReference type="Proteomes" id="UP000076858">
    <property type="component" value="Unassembled WGS sequence"/>
</dbReference>
<dbReference type="EMBL" id="LRGB01011806">
    <property type="protein sequence ID" value="KZS00056.1"/>
    <property type="molecule type" value="Genomic_DNA"/>
</dbReference>
<reference evidence="1 2" key="1">
    <citation type="submission" date="2016-03" db="EMBL/GenBank/DDBJ databases">
        <title>EvidentialGene: Evidence-directed Construction of Genes on Genomes.</title>
        <authorList>
            <person name="Gilbert D.G."/>
            <person name="Choi J.-H."/>
            <person name="Mockaitis K."/>
            <person name="Colbourne J."/>
            <person name="Pfrender M."/>
        </authorList>
    </citation>
    <scope>NUCLEOTIDE SEQUENCE [LARGE SCALE GENOMIC DNA]</scope>
    <source>
        <strain evidence="1 2">Xinb3</strain>
        <tissue evidence="1">Complete organism</tissue>
    </source>
</reference>
<proteinExistence type="predicted"/>
<evidence type="ECO:0000313" key="1">
    <source>
        <dbReference type="EMBL" id="KZS00056.1"/>
    </source>
</evidence>
<dbReference type="AlphaFoldDB" id="A0A164HET7"/>
<evidence type="ECO:0000313" key="2">
    <source>
        <dbReference type="Proteomes" id="UP000076858"/>
    </source>
</evidence>